<evidence type="ECO:0000313" key="4">
    <source>
        <dbReference type="Proteomes" id="UP000466906"/>
    </source>
</evidence>
<keyword evidence="1" id="KW-0812">Transmembrane</keyword>
<dbReference type="Proteomes" id="UP000466906">
    <property type="component" value="Chromosome"/>
</dbReference>
<dbReference type="EMBL" id="AP022565">
    <property type="protein sequence ID" value="BBX28516.1"/>
    <property type="molecule type" value="Genomic_DNA"/>
</dbReference>
<evidence type="ECO:0000256" key="1">
    <source>
        <dbReference type="SAM" id="Phobius"/>
    </source>
</evidence>
<keyword evidence="1" id="KW-1133">Transmembrane helix</keyword>
<dbReference type="KEGG" id="malv:MALV_36410"/>
<name>A0A6N4UTX8_9MYCO</name>
<sequence length="325" mass="34232">MKFQSPFVPKSVAYKPVVGVIVGFAALSVVWGGAAYAETDQDRVANVNEMARQAEQLSETILNAQPDLDKKRKLLSAADQKYTDDLAALDATSAQLATYQRTADKMVAAVYMGGRTDGFSAMLTAGSPTSMIDKLVVQRAMGTQISGQMQSLRRVNQEAQDIEAASAKSAADAKSAVDAAVALRADLQNQQTQLRAKLAAVNASYAMLPPAQQAMVTPPSAKAVAAVGPVGPIPTVGMGGLVPKSRVILDYIQATYPGVKSIGGVRADSLPDHPSGRALDIMIGSDMALGDAINADLKSQAARFGIDYTMWRVAAHFDHVHVTVS</sequence>
<gene>
    <name evidence="3" type="ORF">MALV_36410</name>
</gene>
<dbReference type="RefSeq" id="WP_163666211.1">
    <property type="nucleotide sequence ID" value="NZ_AP022565.1"/>
</dbReference>
<dbReference type="Gene3D" id="6.10.250.3150">
    <property type="match status" value="1"/>
</dbReference>
<accession>A0A6N4UTX8</accession>
<feature type="transmembrane region" description="Helical" evidence="1">
    <location>
        <begin position="12"/>
        <end position="34"/>
    </location>
</feature>
<evidence type="ECO:0000313" key="3">
    <source>
        <dbReference type="EMBL" id="BBX28516.1"/>
    </source>
</evidence>
<keyword evidence="3" id="KW-0378">Hydrolase</keyword>
<organism evidence="3 4">
    <name type="scientific">Mycolicibacterium alvei</name>
    <dbReference type="NCBI Taxonomy" id="67081"/>
    <lineage>
        <taxon>Bacteria</taxon>
        <taxon>Bacillati</taxon>
        <taxon>Actinomycetota</taxon>
        <taxon>Actinomycetes</taxon>
        <taxon>Mycobacteriales</taxon>
        <taxon>Mycobacteriaceae</taxon>
        <taxon>Mycolicibacterium</taxon>
    </lineage>
</organism>
<dbReference type="AlphaFoldDB" id="A0A6N4UTX8"/>
<proteinExistence type="predicted"/>
<keyword evidence="4" id="KW-1185">Reference proteome</keyword>
<dbReference type="GO" id="GO:0016787">
    <property type="term" value="F:hydrolase activity"/>
    <property type="evidence" value="ECO:0007669"/>
    <property type="project" value="UniProtKB-KW"/>
</dbReference>
<reference evidence="3 4" key="1">
    <citation type="journal article" date="2019" name="Emerg. Microbes Infect.">
        <title>Comprehensive subspecies identification of 175 nontuberculous mycobacteria species based on 7547 genomic profiles.</title>
        <authorList>
            <person name="Matsumoto Y."/>
            <person name="Kinjo T."/>
            <person name="Motooka D."/>
            <person name="Nabeya D."/>
            <person name="Jung N."/>
            <person name="Uechi K."/>
            <person name="Horii T."/>
            <person name="Iida T."/>
            <person name="Fujita J."/>
            <person name="Nakamura S."/>
        </authorList>
    </citation>
    <scope>NUCLEOTIDE SEQUENCE [LARGE SCALE GENOMIC DNA]</scope>
    <source>
        <strain evidence="3 4">JCM 12272</strain>
    </source>
</reference>
<dbReference type="InterPro" id="IPR058593">
    <property type="entry name" value="ARB_07466-like_C"/>
</dbReference>
<protein>
    <submittedName>
        <fullName evidence="3">Glycoside hydrolase</fullName>
    </submittedName>
</protein>
<dbReference type="Pfam" id="PF26571">
    <property type="entry name" value="VldE"/>
    <property type="match status" value="1"/>
</dbReference>
<feature type="domain" description="ARB-07466-like C-terminal" evidence="2">
    <location>
        <begin position="240"/>
        <end position="312"/>
    </location>
</feature>
<keyword evidence="1" id="KW-0472">Membrane</keyword>
<evidence type="ECO:0000259" key="2">
    <source>
        <dbReference type="Pfam" id="PF26571"/>
    </source>
</evidence>